<dbReference type="EMBL" id="JAJOMB010000010">
    <property type="protein sequence ID" value="MCD5313068.1"/>
    <property type="molecule type" value="Genomic_DNA"/>
</dbReference>
<dbReference type="Gene3D" id="3.60.40.10">
    <property type="entry name" value="PPM-type phosphatase domain"/>
    <property type="match status" value="1"/>
</dbReference>
<dbReference type="SUPFAM" id="SSF52172">
    <property type="entry name" value="CheY-like"/>
    <property type="match status" value="1"/>
</dbReference>
<dbReference type="InterPro" id="IPR036457">
    <property type="entry name" value="PPM-type-like_dom_sf"/>
</dbReference>
<comment type="caution">
    <text evidence="4">The sequence shown here is derived from an EMBL/GenBank/DDBJ whole genome shotgun (WGS) entry which is preliminary data.</text>
</comment>
<dbReference type="SMART" id="SM00331">
    <property type="entry name" value="PP2C_SIG"/>
    <property type="match status" value="1"/>
</dbReference>
<gene>
    <name evidence="4" type="ORF">LR394_19340</name>
</gene>
<dbReference type="PANTHER" id="PTHR43156">
    <property type="entry name" value="STAGE II SPORULATION PROTEIN E-RELATED"/>
    <property type="match status" value="1"/>
</dbReference>
<accession>A0A9X1NH81</accession>
<evidence type="ECO:0000256" key="2">
    <source>
        <dbReference type="PROSITE-ProRule" id="PRU00169"/>
    </source>
</evidence>
<dbReference type="GO" id="GO:0016791">
    <property type="term" value="F:phosphatase activity"/>
    <property type="evidence" value="ECO:0007669"/>
    <property type="project" value="TreeGrafter"/>
</dbReference>
<dbReference type="InterPro" id="IPR001789">
    <property type="entry name" value="Sig_transdc_resp-reg_receiver"/>
</dbReference>
<dbReference type="InterPro" id="IPR011006">
    <property type="entry name" value="CheY-like_superfamily"/>
</dbReference>
<dbReference type="Proteomes" id="UP001138997">
    <property type="component" value="Unassembled WGS sequence"/>
</dbReference>
<dbReference type="Pfam" id="PF07228">
    <property type="entry name" value="SpoIIE"/>
    <property type="match status" value="1"/>
</dbReference>
<dbReference type="RefSeq" id="WP_231443909.1">
    <property type="nucleotide sequence ID" value="NZ_JAJOMB010000010.1"/>
</dbReference>
<keyword evidence="5" id="KW-1185">Reference proteome</keyword>
<evidence type="ECO:0000313" key="4">
    <source>
        <dbReference type="EMBL" id="MCD5313068.1"/>
    </source>
</evidence>
<keyword evidence="1" id="KW-0378">Hydrolase</keyword>
<dbReference type="Gene3D" id="3.40.50.2300">
    <property type="match status" value="1"/>
</dbReference>
<name>A0A9X1NH81_9ACTN</name>
<dbReference type="PROSITE" id="PS50110">
    <property type="entry name" value="RESPONSE_REGULATORY"/>
    <property type="match status" value="1"/>
</dbReference>
<reference evidence="4" key="1">
    <citation type="submission" date="2021-11" db="EMBL/GenBank/DDBJ databases">
        <title>Streptomyces corallinus and Kineosporia corallina sp. nov., two new coral-derived marine actinobacteria.</title>
        <authorList>
            <person name="Buangrab K."/>
            <person name="Sutthacheep M."/>
            <person name="Yeemin T."/>
            <person name="Harunari E."/>
            <person name="Igarashi Y."/>
            <person name="Sripreechasak P."/>
            <person name="Kanchanasin P."/>
            <person name="Tanasupawat S."/>
            <person name="Phongsopitanun W."/>
        </authorList>
    </citation>
    <scope>NUCLEOTIDE SEQUENCE</scope>
    <source>
        <strain evidence="4">JCM 31032</strain>
    </source>
</reference>
<keyword evidence="2" id="KW-0597">Phosphoprotein</keyword>
<protein>
    <submittedName>
        <fullName evidence="4">Fused response regulator/phosphatase</fullName>
    </submittedName>
</protein>
<proteinExistence type="predicted"/>
<organism evidence="4 5">
    <name type="scientific">Kineosporia babensis</name>
    <dbReference type="NCBI Taxonomy" id="499548"/>
    <lineage>
        <taxon>Bacteria</taxon>
        <taxon>Bacillati</taxon>
        <taxon>Actinomycetota</taxon>
        <taxon>Actinomycetes</taxon>
        <taxon>Kineosporiales</taxon>
        <taxon>Kineosporiaceae</taxon>
        <taxon>Kineosporia</taxon>
    </lineage>
</organism>
<feature type="modified residue" description="4-aspartylphosphate" evidence="2">
    <location>
        <position position="68"/>
    </location>
</feature>
<dbReference type="Pfam" id="PF00072">
    <property type="entry name" value="Response_reg"/>
    <property type="match status" value="1"/>
</dbReference>
<sequence>MYETERLEEPAARSESRLLLVEDDDGDALIVEDLLDLAGSGFEIVRARSLKQARELLRRTRFGCVLLDLGLPDGQGLDVVHTLLDEASDVAVICFTGLDDERSGAAAVAAGAQDYLVKGQVDGELLSRAIRYAMERRRAEEQSRQLYASEVRTQEYARLERGLLPLTQTRDPALGVTARYRPQAGDLLGADFYDVVEAPDGRVFVLIGGVAGHGPEEAALGVSLRVAWRALVIAGVDPNRLLPVLEDVLIRERRSEEIFVQATLCVIDADRLTAHLWLAAHLPPMLLDPVPTQLPGDPASLALGLLPPGAWRGRKITLPARWRLMFYTDGLVEGSRGRGLQHELGVPGLLELAQSSRAVGDDGAAVVDDLLDRVQSAHGGELPDDVAVIAVQWPREFQ</sequence>
<feature type="domain" description="Response regulatory" evidence="3">
    <location>
        <begin position="17"/>
        <end position="133"/>
    </location>
</feature>
<dbReference type="GO" id="GO:0000160">
    <property type="term" value="P:phosphorelay signal transduction system"/>
    <property type="evidence" value="ECO:0007669"/>
    <property type="project" value="InterPro"/>
</dbReference>
<evidence type="ECO:0000313" key="5">
    <source>
        <dbReference type="Proteomes" id="UP001138997"/>
    </source>
</evidence>
<dbReference type="CDD" id="cd00156">
    <property type="entry name" value="REC"/>
    <property type="match status" value="1"/>
</dbReference>
<dbReference type="SMART" id="SM00448">
    <property type="entry name" value="REC"/>
    <property type="match status" value="1"/>
</dbReference>
<dbReference type="InterPro" id="IPR052016">
    <property type="entry name" value="Bact_Sigma-Reg"/>
</dbReference>
<evidence type="ECO:0000259" key="3">
    <source>
        <dbReference type="PROSITE" id="PS50110"/>
    </source>
</evidence>
<dbReference type="AlphaFoldDB" id="A0A9X1NH81"/>
<evidence type="ECO:0000256" key="1">
    <source>
        <dbReference type="ARBA" id="ARBA00022801"/>
    </source>
</evidence>
<dbReference type="PANTHER" id="PTHR43156:SF2">
    <property type="entry name" value="STAGE II SPORULATION PROTEIN E"/>
    <property type="match status" value="1"/>
</dbReference>
<dbReference type="InterPro" id="IPR001932">
    <property type="entry name" value="PPM-type_phosphatase-like_dom"/>
</dbReference>